<dbReference type="EMBL" id="LMWY01000065">
    <property type="protein sequence ID" value="KUN91427.1"/>
    <property type="molecule type" value="Genomic_DNA"/>
</dbReference>
<dbReference type="AlphaFoldDB" id="A0A101TFL7"/>
<gene>
    <name evidence="2" type="ORF">AQJ67_42440</name>
</gene>
<dbReference type="SUPFAM" id="SSF51445">
    <property type="entry name" value="(Trans)glycosidases"/>
    <property type="match status" value="1"/>
</dbReference>
<dbReference type="Pfam" id="PF08924">
    <property type="entry name" value="Rv2525c_GlyHyd-like"/>
    <property type="match status" value="1"/>
</dbReference>
<accession>A0A101TFL7</accession>
<name>A0A101TFL7_9ACTN</name>
<reference evidence="2 3" key="1">
    <citation type="submission" date="2015-10" db="EMBL/GenBank/DDBJ databases">
        <title>Draft genome sequence of Streptomyces caeruleatus NRRL B-24802, type strain for the species Streptomyces caeruleatus.</title>
        <authorList>
            <person name="Ruckert C."/>
            <person name="Winkler A."/>
            <person name="Kalinowski J."/>
            <person name="Kampfer P."/>
            <person name="Glaeser S."/>
        </authorList>
    </citation>
    <scope>NUCLEOTIDE SEQUENCE [LARGE SCALE GENOMIC DNA]</scope>
    <source>
        <strain evidence="2 3">NRRL B-24802</strain>
    </source>
</reference>
<evidence type="ECO:0000313" key="3">
    <source>
        <dbReference type="Proteomes" id="UP000053429"/>
    </source>
</evidence>
<protein>
    <recommendedName>
        <fullName evidence="1">Rv2525c-like glycoside hydrolase-like domain-containing protein</fullName>
    </recommendedName>
</protein>
<dbReference type="STRING" id="661399.AQJ67_42440"/>
<feature type="domain" description="Rv2525c-like glycoside hydrolase-like" evidence="1">
    <location>
        <begin position="317"/>
        <end position="493"/>
    </location>
</feature>
<dbReference type="InterPro" id="IPR015020">
    <property type="entry name" value="Rv2525c-like_Glyco_Hydro-like"/>
</dbReference>
<proteinExistence type="predicted"/>
<sequence>MLAAQQWVNATYEGVAEGYVRCTPDGSTGWETVLSLTQGLQHELGISPTVRNFGPGTFSKLEARGGIRPSETNANLVSIINYALWCKGYRGASPASQWTATTTDSMNELIGDAGLASAATISNIPTRLLVQFIKALMRMDQFRRVSGGTEEIRKFQQHLNQVYVYGEDITTMDLAPCDGVYSRDVQQAVMKALQFEIGIPRSEIGGYFGSNTKAKLKEQPALGVGSKGNLVHLFTALCVFNSPVVDGEEETTTRIRSDYIDLTEIFVRAFQRFSQITVTGKSDFDTWAQLLVSTGNEYRTTTASDQAAPLTLARARALSDAGIQIVGRYLDEHLDPGDEHYLGKALTSAELSDIIRGGLSVFPIFQWNGTVKANFTYDKGFEQGSVAEDRAREFGFGQGTCIYFAVDFDATGADMDAVLDYFRGVRAALGRTNRYTYGVYGSRNVCINVTHRVGATWSFVSGLSWGFSGNLGYPLPANWSFNQIRNGTFSYGSGSFGEAWEIDRNVWRRFSDRGTSVLNPTGSPAQDFIGLIERLTTAALEYDAGIDPVKLVCMFFRKDKYNSSSWRVLLESGVDEGWIAHLAEQGLTLAARRDFTDPVTGSPIGTEHLMATLEMCLKYPSTTDLVTAGDIGGWAGDLASFYEQWREAKEQYPNPMLYAQDYLGRRDTVSKFANVDWVQDADAFNIMRLMRAEELSLPRAIARYYGTDSPAAGDRVCQRRYSLFYGERFDSDSTKTQVLARNMLLGENSAVEAIGGSWYLSGGFGLGSEDRPGNIDPAKLSSFVLAYAWELEERADAEKGI</sequence>
<dbReference type="Proteomes" id="UP000053429">
    <property type="component" value="Unassembled WGS sequence"/>
</dbReference>
<dbReference type="InterPro" id="IPR017853">
    <property type="entry name" value="GH"/>
</dbReference>
<organism evidence="2 3">
    <name type="scientific">Streptomyces caeruleatus</name>
    <dbReference type="NCBI Taxonomy" id="661399"/>
    <lineage>
        <taxon>Bacteria</taxon>
        <taxon>Bacillati</taxon>
        <taxon>Actinomycetota</taxon>
        <taxon>Actinomycetes</taxon>
        <taxon>Kitasatosporales</taxon>
        <taxon>Streptomycetaceae</taxon>
        <taxon>Streptomyces</taxon>
    </lineage>
</organism>
<keyword evidence="3" id="KW-1185">Reference proteome</keyword>
<evidence type="ECO:0000259" key="1">
    <source>
        <dbReference type="Pfam" id="PF08924"/>
    </source>
</evidence>
<evidence type="ECO:0000313" key="2">
    <source>
        <dbReference type="EMBL" id="KUN91427.1"/>
    </source>
</evidence>
<dbReference type="Gene3D" id="3.20.20.80">
    <property type="entry name" value="Glycosidases"/>
    <property type="match status" value="1"/>
</dbReference>
<comment type="caution">
    <text evidence="2">The sequence shown here is derived from an EMBL/GenBank/DDBJ whole genome shotgun (WGS) entry which is preliminary data.</text>
</comment>
<dbReference type="CDD" id="cd06418">
    <property type="entry name" value="GH25_BacA-like"/>
    <property type="match status" value="1"/>
</dbReference>